<name>A0AAU9N1V7_9ASTR</name>
<comment type="caution">
    <text evidence="2">The sequence shown here is derived from an EMBL/GenBank/DDBJ whole genome shotgun (WGS) entry which is preliminary data.</text>
</comment>
<dbReference type="Proteomes" id="UP001157418">
    <property type="component" value="Unassembled WGS sequence"/>
</dbReference>
<organism evidence="2 3">
    <name type="scientific">Lactuca virosa</name>
    <dbReference type="NCBI Taxonomy" id="75947"/>
    <lineage>
        <taxon>Eukaryota</taxon>
        <taxon>Viridiplantae</taxon>
        <taxon>Streptophyta</taxon>
        <taxon>Embryophyta</taxon>
        <taxon>Tracheophyta</taxon>
        <taxon>Spermatophyta</taxon>
        <taxon>Magnoliopsida</taxon>
        <taxon>eudicotyledons</taxon>
        <taxon>Gunneridae</taxon>
        <taxon>Pentapetalae</taxon>
        <taxon>asterids</taxon>
        <taxon>campanulids</taxon>
        <taxon>Asterales</taxon>
        <taxon>Asteraceae</taxon>
        <taxon>Cichorioideae</taxon>
        <taxon>Cichorieae</taxon>
        <taxon>Lactucinae</taxon>
        <taxon>Lactuca</taxon>
    </lineage>
</organism>
<dbReference type="AlphaFoldDB" id="A0AAU9N1V7"/>
<protein>
    <submittedName>
        <fullName evidence="2">Uncharacterized protein</fullName>
    </submittedName>
</protein>
<evidence type="ECO:0000313" key="3">
    <source>
        <dbReference type="Proteomes" id="UP001157418"/>
    </source>
</evidence>
<reference evidence="2 3" key="1">
    <citation type="submission" date="2022-01" db="EMBL/GenBank/DDBJ databases">
        <authorList>
            <person name="Xiong W."/>
            <person name="Schranz E."/>
        </authorList>
    </citation>
    <scope>NUCLEOTIDE SEQUENCE [LARGE SCALE GENOMIC DNA]</scope>
</reference>
<sequence>MITLILIGCPGSYIASLTPSKRNMQEKQQDLCPLSDSPFSPINLIPSFTLNVVASPCTTLPIITLSQPTTHNPSLENSQADRGSIRQPPIEARKTRKTKFIMVETTSNSNTR</sequence>
<feature type="compositionally biased region" description="Polar residues" evidence="1">
    <location>
        <begin position="65"/>
        <end position="81"/>
    </location>
</feature>
<feature type="region of interest" description="Disordered" evidence="1">
    <location>
        <begin position="65"/>
        <end position="96"/>
    </location>
</feature>
<evidence type="ECO:0000313" key="2">
    <source>
        <dbReference type="EMBL" id="CAH1432590.1"/>
    </source>
</evidence>
<keyword evidence="3" id="KW-1185">Reference proteome</keyword>
<accession>A0AAU9N1V7</accession>
<evidence type="ECO:0000256" key="1">
    <source>
        <dbReference type="SAM" id="MobiDB-lite"/>
    </source>
</evidence>
<dbReference type="EMBL" id="CAKMRJ010003334">
    <property type="protein sequence ID" value="CAH1432590.1"/>
    <property type="molecule type" value="Genomic_DNA"/>
</dbReference>
<proteinExistence type="predicted"/>
<gene>
    <name evidence="2" type="ORF">LVIROSA_LOCUS19231</name>
</gene>